<dbReference type="EMBL" id="KK852687">
    <property type="protein sequence ID" value="KDR18400.1"/>
    <property type="molecule type" value="Genomic_DNA"/>
</dbReference>
<evidence type="ECO:0000313" key="1">
    <source>
        <dbReference type="EMBL" id="KDR18400.1"/>
    </source>
</evidence>
<name>A0A067RGX9_ZOONE</name>
<protein>
    <submittedName>
        <fullName evidence="1">Uncharacterized protein</fullName>
    </submittedName>
</protein>
<proteinExistence type="predicted"/>
<accession>A0A067RGX9</accession>
<reference evidence="1 2" key="1">
    <citation type="journal article" date="2014" name="Nat. Commun.">
        <title>Molecular traces of alternative social organization in a termite genome.</title>
        <authorList>
            <person name="Terrapon N."/>
            <person name="Li C."/>
            <person name="Robertson H.M."/>
            <person name="Ji L."/>
            <person name="Meng X."/>
            <person name="Booth W."/>
            <person name="Chen Z."/>
            <person name="Childers C.P."/>
            <person name="Glastad K.M."/>
            <person name="Gokhale K."/>
            <person name="Gowin J."/>
            <person name="Gronenberg W."/>
            <person name="Hermansen R.A."/>
            <person name="Hu H."/>
            <person name="Hunt B.G."/>
            <person name="Huylmans A.K."/>
            <person name="Khalil S.M."/>
            <person name="Mitchell R.D."/>
            <person name="Munoz-Torres M.C."/>
            <person name="Mustard J.A."/>
            <person name="Pan H."/>
            <person name="Reese J.T."/>
            <person name="Scharf M.E."/>
            <person name="Sun F."/>
            <person name="Vogel H."/>
            <person name="Xiao J."/>
            <person name="Yang W."/>
            <person name="Yang Z."/>
            <person name="Yang Z."/>
            <person name="Zhou J."/>
            <person name="Zhu J."/>
            <person name="Brent C.S."/>
            <person name="Elsik C.G."/>
            <person name="Goodisman M.A."/>
            <person name="Liberles D.A."/>
            <person name="Roe R.M."/>
            <person name="Vargo E.L."/>
            <person name="Vilcinskas A."/>
            <person name="Wang J."/>
            <person name="Bornberg-Bauer E."/>
            <person name="Korb J."/>
            <person name="Zhang G."/>
            <person name="Liebig J."/>
        </authorList>
    </citation>
    <scope>NUCLEOTIDE SEQUENCE [LARGE SCALE GENOMIC DNA]</scope>
    <source>
        <tissue evidence="1">Whole organism</tissue>
    </source>
</reference>
<keyword evidence="2" id="KW-1185">Reference proteome</keyword>
<sequence>MWYHKNNQTYTKVSVHIYRTTRHVQTRTNDTTFGSASSFSHDNRDTAFLKQTTPSPRARSILKLQGVENYCDNSWKRNHYSSYLQISQLDNPCQQSKAPRTGTRSNNAGIKRLSHCMK</sequence>
<dbReference type="InParanoid" id="A0A067RGX9"/>
<organism evidence="1 2">
    <name type="scientific">Zootermopsis nevadensis</name>
    <name type="common">Dampwood termite</name>
    <dbReference type="NCBI Taxonomy" id="136037"/>
    <lineage>
        <taxon>Eukaryota</taxon>
        <taxon>Metazoa</taxon>
        <taxon>Ecdysozoa</taxon>
        <taxon>Arthropoda</taxon>
        <taxon>Hexapoda</taxon>
        <taxon>Insecta</taxon>
        <taxon>Pterygota</taxon>
        <taxon>Neoptera</taxon>
        <taxon>Polyneoptera</taxon>
        <taxon>Dictyoptera</taxon>
        <taxon>Blattodea</taxon>
        <taxon>Blattoidea</taxon>
        <taxon>Termitoidae</taxon>
        <taxon>Termopsidae</taxon>
        <taxon>Zootermopsis</taxon>
    </lineage>
</organism>
<evidence type="ECO:0000313" key="2">
    <source>
        <dbReference type="Proteomes" id="UP000027135"/>
    </source>
</evidence>
<dbReference type="Proteomes" id="UP000027135">
    <property type="component" value="Unassembled WGS sequence"/>
</dbReference>
<gene>
    <name evidence="1" type="ORF">L798_07562</name>
</gene>
<dbReference type="AlphaFoldDB" id="A0A067RGX9"/>